<feature type="compositionally biased region" description="Polar residues" evidence="2">
    <location>
        <begin position="217"/>
        <end position="227"/>
    </location>
</feature>
<proteinExistence type="predicted"/>
<feature type="compositionally biased region" description="Polar residues" evidence="2">
    <location>
        <begin position="174"/>
        <end position="200"/>
    </location>
</feature>
<feature type="compositionally biased region" description="Pro residues" evidence="2">
    <location>
        <begin position="140"/>
        <end position="162"/>
    </location>
</feature>
<dbReference type="AlphaFoldDB" id="A0A8H4L6R3"/>
<dbReference type="Proteomes" id="UP000554235">
    <property type="component" value="Unassembled WGS sequence"/>
</dbReference>
<feature type="compositionally biased region" description="Polar residues" evidence="2">
    <location>
        <begin position="754"/>
        <end position="772"/>
    </location>
</feature>
<gene>
    <name evidence="3" type="ORF">FALBO_11019</name>
</gene>
<feature type="compositionally biased region" description="Low complexity" evidence="2">
    <location>
        <begin position="57"/>
        <end position="67"/>
    </location>
</feature>
<name>A0A8H4L6R3_9HYPO</name>
<feature type="compositionally biased region" description="Polar residues" evidence="2">
    <location>
        <begin position="785"/>
        <end position="801"/>
    </location>
</feature>
<evidence type="ECO:0000256" key="2">
    <source>
        <dbReference type="SAM" id="MobiDB-lite"/>
    </source>
</evidence>
<feature type="compositionally biased region" description="Basic and acidic residues" evidence="2">
    <location>
        <begin position="43"/>
        <end position="54"/>
    </location>
</feature>
<reference evidence="3 4" key="1">
    <citation type="submission" date="2020-01" db="EMBL/GenBank/DDBJ databases">
        <title>Identification and distribution of gene clusters putatively required for synthesis of sphingolipid metabolism inhibitors in phylogenetically diverse species of the filamentous fungus Fusarium.</title>
        <authorList>
            <person name="Kim H.-S."/>
            <person name="Busman M."/>
            <person name="Brown D.W."/>
            <person name="Divon H."/>
            <person name="Uhlig S."/>
            <person name="Proctor R.H."/>
        </authorList>
    </citation>
    <scope>NUCLEOTIDE SEQUENCE [LARGE SCALE GENOMIC DNA]</scope>
    <source>
        <strain evidence="3 4">NRRL 20459</strain>
    </source>
</reference>
<comment type="caution">
    <text evidence="3">The sequence shown here is derived from an EMBL/GenBank/DDBJ whole genome shotgun (WGS) entry which is preliminary data.</text>
</comment>
<feature type="compositionally biased region" description="Polar residues" evidence="2">
    <location>
        <begin position="290"/>
        <end position="302"/>
    </location>
</feature>
<feature type="compositionally biased region" description="Pro residues" evidence="2">
    <location>
        <begin position="103"/>
        <end position="119"/>
    </location>
</feature>
<organism evidence="3 4">
    <name type="scientific">Fusarium albosuccineum</name>
    <dbReference type="NCBI Taxonomy" id="1237068"/>
    <lineage>
        <taxon>Eukaryota</taxon>
        <taxon>Fungi</taxon>
        <taxon>Dikarya</taxon>
        <taxon>Ascomycota</taxon>
        <taxon>Pezizomycotina</taxon>
        <taxon>Sordariomycetes</taxon>
        <taxon>Hypocreomycetidae</taxon>
        <taxon>Hypocreales</taxon>
        <taxon>Nectriaceae</taxon>
        <taxon>Fusarium</taxon>
        <taxon>Fusarium decemcellulare species complex</taxon>
    </lineage>
</organism>
<feature type="compositionally biased region" description="Polar residues" evidence="2">
    <location>
        <begin position="10"/>
        <end position="19"/>
    </location>
</feature>
<accession>A0A8H4L6R3</accession>
<feature type="region of interest" description="Disordered" evidence="2">
    <location>
        <begin position="1"/>
        <end position="252"/>
    </location>
</feature>
<feature type="compositionally biased region" description="Basic and acidic residues" evidence="2">
    <location>
        <begin position="232"/>
        <end position="244"/>
    </location>
</feature>
<keyword evidence="1" id="KW-0175">Coiled coil</keyword>
<feature type="region of interest" description="Disordered" evidence="2">
    <location>
        <begin position="752"/>
        <end position="801"/>
    </location>
</feature>
<feature type="compositionally biased region" description="Polar residues" evidence="2">
    <location>
        <begin position="89"/>
        <end position="102"/>
    </location>
</feature>
<evidence type="ECO:0000313" key="3">
    <source>
        <dbReference type="EMBL" id="KAF4462174.1"/>
    </source>
</evidence>
<keyword evidence="4" id="KW-1185">Reference proteome</keyword>
<dbReference type="SUPFAM" id="SSF101447">
    <property type="entry name" value="Formin homology 2 domain (FH2 domain)"/>
    <property type="match status" value="1"/>
</dbReference>
<protein>
    <submittedName>
        <fullName evidence="3">Uncharacterized protein</fullName>
    </submittedName>
</protein>
<sequence>MDAVVHDSHQSPTQIQQPPSYLHSLRTSPLPVPGTHAHPRARGRVEGEAHDPVRDALSSSLRSSKSLPIFDDDEPESDNSGPHHARPARSSSITEPDAHTSQRPPPPRHVVPPPPPPGYPRAWDILSQSCPQAVNSLPFPQLPPPPPPPPRNFSVPPPPPPPRHGHDNIRPRQATAQSLALSIDSASETASDSETQSPVSNPAPPKILIELTPGLNARTSVENNSPSRRLRGARDSRPSGHDSDSGSDSLSHTIPRLIEDSTSISASTSDVDSITLRNSRQFPPLLPTAPNVTSGGRSRKASMTNRITSWISQYEGNRAPRGWPGPETRGDLSTIDAGRSHVSRGSVPSEDTVELLWTKLKDQRAKLNDIKAQMTKKRKKLKKLRRRRDDADNEFMSVIRPMLVAQHRPLGASRSTLERRFTRMQRLRNEYQTLERDYEDLEVALDEEEDQLNKLETRFFSLLAVGNTMPSSEVETVHDEYDWIKNMPDDLKGISPYGPSDDAHPMYLELMSTVGDFENAKEELDELLFLKEQHDGELRMKKEANMALSEAEIEFITEFPTEEQQMRSSVQELESQVARLRQMCEEKGVMQKHMSSRVAYLLYPEEGYEDIDLDDKSASRERHSSLVHPRFPLLLSQPEHVREKKFPQTVGGALKAAAKLPESDPTKRSRMQLASKEFAIDRLVTDYKEGGKGDFINRWLLHQLRLSPLNVLLLYVTFTSSQGLKIRDPWRWQSDVLHYWWDSKVADPSEDSTKLVTSEDSNRGSNFGTTPPSRAATHPVRMGTKAQSQLADSTVAYSARA</sequence>
<feature type="region of interest" description="Disordered" evidence="2">
    <location>
        <begin position="276"/>
        <end position="302"/>
    </location>
</feature>
<evidence type="ECO:0000313" key="4">
    <source>
        <dbReference type="Proteomes" id="UP000554235"/>
    </source>
</evidence>
<dbReference type="EMBL" id="JAADYS010001577">
    <property type="protein sequence ID" value="KAF4462174.1"/>
    <property type="molecule type" value="Genomic_DNA"/>
</dbReference>
<feature type="coiled-coil region" evidence="1">
    <location>
        <begin position="360"/>
        <end position="458"/>
    </location>
</feature>
<dbReference type="OrthoDB" id="3553547at2759"/>
<evidence type="ECO:0000256" key="1">
    <source>
        <dbReference type="SAM" id="Coils"/>
    </source>
</evidence>